<feature type="region of interest" description="Actin-binding" evidence="5">
    <location>
        <begin position="184"/>
        <end position="206"/>
    </location>
</feature>
<dbReference type="OrthoDB" id="6285334at2759"/>
<feature type="compositionally biased region" description="Basic and acidic residues" evidence="7">
    <location>
        <begin position="1392"/>
        <end position="1416"/>
    </location>
</feature>
<keyword evidence="2" id="KW-0067">ATP-binding</keyword>
<feature type="domain" description="WH2" evidence="8">
    <location>
        <begin position="1179"/>
        <end position="1196"/>
    </location>
</feature>
<evidence type="ECO:0000313" key="10">
    <source>
        <dbReference type="Proteomes" id="UP000085678"/>
    </source>
</evidence>
<dbReference type="SUPFAM" id="SSF52540">
    <property type="entry name" value="P-loop containing nucleoside triphosphate hydrolases"/>
    <property type="match status" value="1"/>
</dbReference>
<evidence type="ECO:0000259" key="9">
    <source>
        <dbReference type="PROSITE" id="PS51456"/>
    </source>
</evidence>
<evidence type="ECO:0000259" key="8">
    <source>
        <dbReference type="PROSITE" id="PS51082"/>
    </source>
</evidence>
<feature type="compositionally biased region" description="Low complexity" evidence="7">
    <location>
        <begin position="709"/>
        <end position="736"/>
    </location>
</feature>
<feature type="compositionally biased region" description="Polar residues" evidence="7">
    <location>
        <begin position="845"/>
        <end position="855"/>
    </location>
</feature>
<organism evidence="10 11">
    <name type="scientific">Lingula anatina</name>
    <name type="common">Brachiopod</name>
    <name type="synonym">Lingula unguis</name>
    <dbReference type="NCBI Taxonomy" id="7574"/>
    <lineage>
        <taxon>Eukaryota</taxon>
        <taxon>Metazoa</taxon>
        <taxon>Spiralia</taxon>
        <taxon>Lophotrochozoa</taxon>
        <taxon>Brachiopoda</taxon>
        <taxon>Linguliformea</taxon>
        <taxon>Lingulata</taxon>
        <taxon>Lingulida</taxon>
        <taxon>Linguloidea</taxon>
        <taxon>Lingulidae</taxon>
        <taxon>Lingula</taxon>
    </lineage>
</organism>
<dbReference type="GeneID" id="106176261"/>
<feature type="compositionally biased region" description="Low complexity" evidence="7">
    <location>
        <begin position="962"/>
        <end position="971"/>
    </location>
</feature>
<feature type="compositionally biased region" description="Pro residues" evidence="7">
    <location>
        <begin position="882"/>
        <end position="891"/>
    </location>
</feature>
<feature type="compositionally biased region" description="Pro residues" evidence="7">
    <location>
        <begin position="1058"/>
        <end position="1069"/>
    </location>
</feature>
<feature type="compositionally biased region" description="Basic and acidic residues" evidence="7">
    <location>
        <begin position="1364"/>
        <end position="1373"/>
    </location>
</feature>
<protein>
    <submittedName>
        <fullName evidence="11">Unconventional myosin-XVI-like</fullName>
    </submittedName>
</protein>
<evidence type="ECO:0000256" key="5">
    <source>
        <dbReference type="PROSITE-ProRule" id="PRU00782"/>
    </source>
</evidence>
<dbReference type="Gene3D" id="3.40.850.10">
    <property type="entry name" value="Kinesin motor domain"/>
    <property type="match status" value="1"/>
</dbReference>
<feature type="compositionally biased region" description="Pro residues" evidence="7">
    <location>
        <begin position="943"/>
        <end position="961"/>
    </location>
</feature>
<proteinExistence type="inferred from homology"/>
<comment type="caution">
    <text evidence="5">Lacks conserved residue(s) required for the propagation of feature annotation.</text>
</comment>
<dbReference type="InterPro" id="IPR027417">
    <property type="entry name" value="P-loop_NTPase"/>
</dbReference>
<feature type="coiled-coil region" evidence="6">
    <location>
        <begin position="365"/>
        <end position="400"/>
    </location>
</feature>
<keyword evidence="4" id="KW-0505">Motor protein</keyword>
<keyword evidence="10" id="KW-1185">Reference proteome</keyword>
<feature type="compositionally biased region" description="Polar residues" evidence="7">
    <location>
        <begin position="863"/>
        <end position="875"/>
    </location>
</feature>
<dbReference type="GO" id="GO:0016459">
    <property type="term" value="C:myosin complex"/>
    <property type="evidence" value="ECO:0007669"/>
    <property type="project" value="UniProtKB-KW"/>
</dbReference>
<feature type="domain" description="Myosin motor" evidence="9">
    <location>
        <begin position="1"/>
        <end position="306"/>
    </location>
</feature>
<dbReference type="SMART" id="SM00242">
    <property type="entry name" value="MYSc"/>
    <property type="match status" value="1"/>
</dbReference>
<feature type="compositionally biased region" description="Basic and acidic residues" evidence="7">
    <location>
        <begin position="1347"/>
        <end position="1357"/>
    </location>
</feature>
<feature type="region of interest" description="Disordered" evidence="7">
    <location>
        <begin position="651"/>
        <end position="1373"/>
    </location>
</feature>
<dbReference type="Pfam" id="PF00063">
    <property type="entry name" value="Myosin_head"/>
    <property type="match status" value="1"/>
</dbReference>
<evidence type="ECO:0000256" key="3">
    <source>
        <dbReference type="ARBA" id="ARBA00023123"/>
    </source>
</evidence>
<dbReference type="GO" id="GO:0003774">
    <property type="term" value="F:cytoskeletal motor activity"/>
    <property type="evidence" value="ECO:0007669"/>
    <property type="project" value="InterPro"/>
</dbReference>
<dbReference type="PROSITE" id="PS51456">
    <property type="entry name" value="MYOSIN_MOTOR"/>
    <property type="match status" value="1"/>
</dbReference>
<keyword evidence="6" id="KW-0175">Coiled coil</keyword>
<evidence type="ECO:0000256" key="1">
    <source>
        <dbReference type="ARBA" id="ARBA00022741"/>
    </source>
</evidence>
<feature type="compositionally biased region" description="Polar residues" evidence="7">
    <location>
        <begin position="1250"/>
        <end position="1259"/>
    </location>
</feature>
<dbReference type="Proteomes" id="UP000085678">
    <property type="component" value="Unplaced"/>
</dbReference>
<keyword evidence="3 5" id="KW-0518">Myosin</keyword>
<dbReference type="GO" id="GO:0005524">
    <property type="term" value="F:ATP binding"/>
    <property type="evidence" value="ECO:0007669"/>
    <property type="project" value="UniProtKB-KW"/>
</dbReference>
<feature type="compositionally biased region" description="Polar residues" evidence="7">
    <location>
        <begin position="1281"/>
        <end position="1299"/>
    </location>
</feature>
<dbReference type="Gene3D" id="1.20.5.4820">
    <property type="match status" value="1"/>
</dbReference>
<feature type="compositionally biased region" description="Polar residues" evidence="7">
    <location>
        <begin position="816"/>
        <end position="825"/>
    </location>
</feature>
<dbReference type="Gene3D" id="1.20.120.720">
    <property type="entry name" value="Myosin VI head, motor domain, U50 subdomain"/>
    <property type="match status" value="1"/>
</dbReference>
<evidence type="ECO:0000256" key="7">
    <source>
        <dbReference type="SAM" id="MobiDB-lite"/>
    </source>
</evidence>
<feature type="compositionally biased region" description="Pro residues" evidence="7">
    <location>
        <begin position="779"/>
        <end position="801"/>
    </location>
</feature>
<gene>
    <name evidence="11" type="primary">LOC106176261</name>
</gene>
<comment type="similarity">
    <text evidence="5">Belongs to the TRAFAC class myosin-kinesin ATPase superfamily. Myosin family.</text>
</comment>
<feature type="compositionally biased region" description="Low complexity" evidence="7">
    <location>
        <begin position="933"/>
        <end position="942"/>
    </location>
</feature>
<feature type="compositionally biased region" description="Polar residues" evidence="7">
    <location>
        <begin position="544"/>
        <end position="557"/>
    </location>
</feature>
<feature type="region of interest" description="Disordered" evidence="7">
    <location>
        <begin position="525"/>
        <end position="560"/>
    </location>
</feature>
<accession>A0A1S3JUH7</accession>
<dbReference type="PANTHER" id="PTHR47335">
    <property type="entry name" value="UNCONVENTIONAL MYOSIN-XVI"/>
    <property type="match status" value="1"/>
</dbReference>
<evidence type="ECO:0000256" key="2">
    <source>
        <dbReference type="ARBA" id="ARBA00022840"/>
    </source>
</evidence>
<keyword evidence="1" id="KW-0547">Nucleotide-binding</keyword>
<name>A0A1S3JUH7_LINAN</name>
<dbReference type="PROSITE" id="PS51082">
    <property type="entry name" value="WH2"/>
    <property type="match status" value="1"/>
</dbReference>
<dbReference type="STRING" id="7574.A0A1S3JUH7"/>
<dbReference type="GO" id="GO:0003779">
    <property type="term" value="F:actin binding"/>
    <property type="evidence" value="ECO:0007669"/>
    <property type="project" value="UniProtKB-KW"/>
</dbReference>
<dbReference type="KEGG" id="lak:106176261"/>
<dbReference type="Gene3D" id="1.20.58.530">
    <property type="match status" value="1"/>
</dbReference>
<dbReference type="PANTHER" id="PTHR47335:SF1">
    <property type="entry name" value="UNCONVENTIONAL MYOSIN-XVI"/>
    <property type="match status" value="1"/>
</dbReference>
<feature type="compositionally biased region" description="Basic and acidic residues" evidence="7">
    <location>
        <begin position="1200"/>
        <end position="1211"/>
    </location>
</feature>
<feature type="compositionally biased region" description="Polar residues" evidence="7">
    <location>
        <begin position="1173"/>
        <end position="1183"/>
    </location>
</feature>
<dbReference type="PROSITE" id="PS50096">
    <property type="entry name" value="IQ"/>
    <property type="match status" value="1"/>
</dbReference>
<feature type="compositionally biased region" description="Pro residues" evidence="7">
    <location>
        <begin position="1076"/>
        <end position="1105"/>
    </location>
</feature>
<dbReference type="InterPro" id="IPR052838">
    <property type="entry name" value="Myosin-XVI"/>
</dbReference>
<dbReference type="RefSeq" id="XP_013414025.1">
    <property type="nucleotide sequence ID" value="XM_013558571.1"/>
</dbReference>
<keyword evidence="5" id="KW-0009">Actin-binding</keyword>
<reference evidence="11" key="1">
    <citation type="submission" date="2025-08" db="UniProtKB">
        <authorList>
            <consortium name="RefSeq"/>
        </authorList>
    </citation>
    <scope>IDENTIFICATION</scope>
    <source>
        <tissue evidence="11">Gonads</tissue>
    </source>
</reference>
<dbReference type="InParanoid" id="A0A1S3JUH7"/>
<feature type="compositionally biased region" description="Pro residues" evidence="7">
    <location>
        <begin position="1116"/>
        <end position="1138"/>
    </location>
</feature>
<feature type="compositionally biased region" description="Low complexity" evidence="7">
    <location>
        <begin position="1106"/>
        <end position="1115"/>
    </location>
</feature>
<dbReference type="InterPro" id="IPR001609">
    <property type="entry name" value="Myosin_head_motor_dom-like"/>
</dbReference>
<feature type="region of interest" description="Disordered" evidence="7">
    <location>
        <begin position="1392"/>
        <end position="1433"/>
    </location>
</feature>
<evidence type="ECO:0000313" key="11">
    <source>
        <dbReference type="RefSeq" id="XP_013414025.1"/>
    </source>
</evidence>
<sequence length="1433" mass="155401">MTDIAFISNKPTVDLFLAKPQGIFSILDEESHFPKATDLTLARKLHQGPGKTSPGIYLPPRDGGPTFAVMHYAGKVQYDVCGILDKNRDSLPTSILFTMKTSDSLQIKEMFQGKVTRTGSLAPSTRQQKSRKISGTKSAFEFFQKRKSRKESKFGKARNKRERPVMGTERKGALTVAYHFKNSLADLMAKMNSASPHFIRCIKPNMDKTALVCVPEYVLAQLRYSGVMETVKLRQRGYAMRISCEDFLTRYDVLSLCCVPVETGHMTPLQKCKQALQNVKFQDYQVGHTKLFFRYWHVEQLDKVTETLQRKVLLAQKVVRGWLERRKYSRKLEVKRQQDRYVYQFLQGVYDTCVAVFSQLDSHRVQDIQRQEEEVEAENMRKTLEEIKRKEENRRSIEALDSILDQYDDEKTPDNVYYQPMDGSFDVAMETSTEQAHYMPMAGSDDEVFGSDHHVYGNIKRDGISQVSIRERVPPPSSEEAAYAISHLFPGEDRKMSFEHLPPAPPIPVGLTREEYLHFVQEAKTDPQGTKQPPPAVPVRSPDTRLSTGSMSEPQSNTDRKILGDYDLPADYDIACPVIQPPETEDQGDSCDLDPYSLPPPPLAWLNSIRRKGEKPISEVPPPDGSAGALPVDLEDYDQVEQVVAAYRKSQMPTGGVGAHQQRAAQQMSGSQQELPSRSTEQRWPPQEMNFPKGRKVAPPAVLPKPKKSSSSTPTTPSAPLNLGSPTPSQTDSTQSKIPMKPPVKNSENAQQVPRNKPVSDMRPVAPSADMRRASKPVQPGPPATYIAPPPPSFVPPPPPSVNQAQQRPPKPSGPSPGNVSQGQSGAVAAKVPKSPVKQLPASPGPQTEAGQRSNLRPGDRSPLTTSGARSSSGGVQDGPPSFVPPPPPGAPGGKRSSQGPPPSLAPQPKQTSGTGGPPSFTPPPPSPKHTVQGGQSRQPPGHHGPPPRPPSTASQPPPSPRHSSSPNRPKVSPPRPPSQGDKNVSGQPGPTALGQPSLPQSKEAVTQRGNGNGGQNNQKRMSGPSSAVAKPPPSPPALQNTTPAKVLKPKSPHTPMGAPPPPPPPPVSPATGKPAPTPSSAPPPPPPPPPGPPSNIPPPPPQVHPRPSCNIPPSSNVPPPNLPSAPPPPPPPPPPPSTSSAPPGGLLAGIANAKLKKVETGPGTDEERPMKSSKQTSAQSALIAQIQGGIKLKRSPGPKIKEIHRNDSVKVKNGPDSTGKVAGTGQSSIDPPGGTAKQEGPLSPGEGTEQINNTQQGASDFPRSPSGPNVTVVPVGNRPVSPQTPKNNAQTTVSSAIVTTDMPGPAGPATQKGAEEESVTWSISEKMNRLPLAGEAPVEGTPAWKRQLDEKKRREKEEEDRIEEERRRQEEIKWAGVPEWKKAIILKKENEKKAVEEQALAEERRKREEEAEYRRKYPWKFPNKDNSVSNGN</sequence>
<dbReference type="InterPro" id="IPR003124">
    <property type="entry name" value="WH2_dom"/>
</dbReference>
<evidence type="ECO:0000256" key="6">
    <source>
        <dbReference type="SAM" id="Coils"/>
    </source>
</evidence>
<feature type="compositionally biased region" description="Polar residues" evidence="7">
    <location>
        <begin position="663"/>
        <end position="679"/>
    </location>
</feature>
<evidence type="ECO:0000256" key="4">
    <source>
        <dbReference type="ARBA" id="ARBA00023175"/>
    </source>
</evidence>
<feature type="compositionally biased region" description="Polar residues" evidence="7">
    <location>
        <begin position="998"/>
        <end position="1009"/>
    </location>
</feature>
<dbReference type="InterPro" id="IPR036961">
    <property type="entry name" value="Kinesin_motor_dom_sf"/>
</dbReference>